<evidence type="ECO:0000256" key="2">
    <source>
        <dbReference type="SAM" id="SignalP"/>
    </source>
</evidence>
<evidence type="ECO:0000313" key="4">
    <source>
        <dbReference type="Proteomes" id="UP000663090"/>
    </source>
</evidence>
<dbReference type="EMBL" id="CP071091">
    <property type="protein sequence ID" value="QSQ14440.1"/>
    <property type="molecule type" value="Genomic_DNA"/>
</dbReference>
<keyword evidence="4" id="KW-1185">Reference proteome</keyword>
<organism evidence="3 4">
    <name type="scientific">Myxococcus landrumensis</name>
    <dbReference type="NCBI Taxonomy" id="2813577"/>
    <lineage>
        <taxon>Bacteria</taxon>
        <taxon>Pseudomonadati</taxon>
        <taxon>Myxococcota</taxon>
        <taxon>Myxococcia</taxon>
        <taxon>Myxococcales</taxon>
        <taxon>Cystobacterineae</taxon>
        <taxon>Myxococcaceae</taxon>
        <taxon>Myxococcus</taxon>
    </lineage>
</organism>
<feature type="chain" id="PRO_5045501966" description="Lipoprotein" evidence="2">
    <location>
        <begin position="26"/>
        <end position="309"/>
    </location>
</feature>
<sequence length="309" mass="32382">MKAWGRFWVRAVLCCGFGWASAAGAHDLKCEKRVNGEPIVVASTYPFLANYSFKVTNIHPTLPSILQTATDSILTGEGFTFTPAPPVSIPVGGSLTSFFPLSIDSFSDCKLLALLDGTDDLNIDNVFTATFDGGAAICTARVVCEQPPPPPGCTHATRTLGFYKTHIPALEQCLALGPIPLGAIGTITTLPSAEGIVWGDPAKYPDDTQRSQLDRLRFLLARQTLVATCNQRLFGATPTPPTLITDAVTALSGTDCTAISALIPQVDGFNNSCDAAAFPPGFEPGPATPQLAKSIAVDPTSPSGQACSP</sequence>
<accession>A0ABX7N9X0</accession>
<dbReference type="RefSeq" id="WP_206716218.1">
    <property type="nucleotide sequence ID" value="NZ_CP071091.1"/>
</dbReference>
<feature type="signal peptide" evidence="2">
    <location>
        <begin position="1"/>
        <end position="25"/>
    </location>
</feature>
<reference evidence="3 4" key="1">
    <citation type="submission" date="2021-02" db="EMBL/GenBank/DDBJ databases">
        <title>De Novo genome assembly of isolated myxobacteria.</title>
        <authorList>
            <person name="Stevens D.C."/>
        </authorList>
    </citation>
    <scope>NUCLEOTIDE SEQUENCE [LARGE SCALE GENOMIC DNA]</scope>
    <source>
        <strain evidence="3 4">SCHIC003</strain>
    </source>
</reference>
<evidence type="ECO:0000313" key="3">
    <source>
        <dbReference type="EMBL" id="QSQ14440.1"/>
    </source>
</evidence>
<evidence type="ECO:0000256" key="1">
    <source>
        <dbReference type="SAM" id="MobiDB-lite"/>
    </source>
</evidence>
<evidence type="ECO:0008006" key="5">
    <source>
        <dbReference type="Google" id="ProtNLM"/>
    </source>
</evidence>
<gene>
    <name evidence="3" type="ORF">JY572_40135</name>
</gene>
<keyword evidence="2" id="KW-0732">Signal</keyword>
<name>A0ABX7N9X0_9BACT</name>
<dbReference type="Proteomes" id="UP000663090">
    <property type="component" value="Chromosome"/>
</dbReference>
<feature type="compositionally biased region" description="Polar residues" evidence="1">
    <location>
        <begin position="300"/>
        <end position="309"/>
    </location>
</feature>
<proteinExistence type="predicted"/>
<protein>
    <recommendedName>
        <fullName evidence="5">Lipoprotein</fullName>
    </recommendedName>
</protein>
<feature type="region of interest" description="Disordered" evidence="1">
    <location>
        <begin position="284"/>
        <end position="309"/>
    </location>
</feature>